<feature type="domain" description="GAF" evidence="2">
    <location>
        <begin position="170"/>
        <end position="321"/>
    </location>
</feature>
<protein>
    <recommendedName>
        <fullName evidence="6">GAF domain-containing protein</fullName>
    </recommendedName>
</protein>
<dbReference type="PANTHER" id="PTHR43156:SF2">
    <property type="entry name" value="STAGE II SPORULATION PROTEIN E"/>
    <property type="match status" value="1"/>
</dbReference>
<accession>A0A101FY60</accession>
<organism evidence="4 5">
    <name type="scientific">Anaerolinea thermophila</name>
    <dbReference type="NCBI Taxonomy" id="167964"/>
    <lineage>
        <taxon>Bacteria</taxon>
        <taxon>Bacillati</taxon>
        <taxon>Chloroflexota</taxon>
        <taxon>Anaerolineae</taxon>
        <taxon>Anaerolineales</taxon>
        <taxon>Anaerolineaceae</taxon>
        <taxon>Anaerolinea</taxon>
    </lineage>
</organism>
<reference evidence="4 5" key="1">
    <citation type="journal article" date="2015" name="MBio">
        <title>Genome-Resolved Metagenomic Analysis Reveals Roles for Candidate Phyla and Other Microbial Community Members in Biogeochemical Transformations in Oil Reservoirs.</title>
        <authorList>
            <person name="Hu P."/>
            <person name="Tom L."/>
            <person name="Singh A."/>
            <person name="Thomas B.C."/>
            <person name="Baker B.J."/>
            <person name="Piceno Y.M."/>
            <person name="Andersen G.L."/>
            <person name="Banfield J.F."/>
        </authorList>
    </citation>
    <scope>NUCLEOTIDE SEQUENCE [LARGE SCALE GENOMIC DNA]</scope>
    <source>
        <strain evidence="4">46_16</strain>
    </source>
</reference>
<name>A0A101FY60_9CHLR</name>
<dbReference type="GO" id="GO:0016791">
    <property type="term" value="F:phosphatase activity"/>
    <property type="evidence" value="ECO:0007669"/>
    <property type="project" value="TreeGrafter"/>
</dbReference>
<dbReference type="SUPFAM" id="SSF81606">
    <property type="entry name" value="PP2C-like"/>
    <property type="match status" value="1"/>
</dbReference>
<dbReference type="Proteomes" id="UP000064249">
    <property type="component" value="Unassembled WGS sequence"/>
</dbReference>
<dbReference type="Gene3D" id="3.60.40.10">
    <property type="entry name" value="PPM-type phosphatase domain"/>
    <property type="match status" value="1"/>
</dbReference>
<dbReference type="Pfam" id="PF07228">
    <property type="entry name" value="SpoIIE"/>
    <property type="match status" value="1"/>
</dbReference>
<dbReference type="SMART" id="SM00065">
    <property type="entry name" value="GAF"/>
    <property type="match status" value="5"/>
</dbReference>
<feature type="domain" description="GAF" evidence="2">
    <location>
        <begin position="678"/>
        <end position="828"/>
    </location>
</feature>
<dbReference type="PATRIC" id="fig|167964.4.peg.1072"/>
<dbReference type="SMART" id="SM00331">
    <property type="entry name" value="PP2C_SIG"/>
    <property type="match status" value="1"/>
</dbReference>
<proteinExistence type="predicted"/>
<dbReference type="PANTHER" id="PTHR43156">
    <property type="entry name" value="STAGE II SPORULATION PROTEIN E-RELATED"/>
    <property type="match status" value="1"/>
</dbReference>
<comment type="caution">
    <text evidence="4">The sequence shown here is derived from an EMBL/GenBank/DDBJ whole genome shotgun (WGS) entry which is preliminary data.</text>
</comment>
<gene>
    <name evidence="4" type="ORF">XD73_0496</name>
</gene>
<feature type="domain" description="GAF" evidence="2">
    <location>
        <begin position="849"/>
        <end position="1011"/>
    </location>
</feature>
<dbReference type="Gene3D" id="3.30.450.40">
    <property type="match status" value="5"/>
</dbReference>
<dbReference type="EMBL" id="LGFU01000015">
    <property type="protein sequence ID" value="KUK46644.1"/>
    <property type="molecule type" value="Genomic_DNA"/>
</dbReference>
<evidence type="ECO:0008006" key="6">
    <source>
        <dbReference type="Google" id="ProtNLM"/>
    </source>
</evidence>
<dbReference type="SUPFAM" id="SSF55781">
    <property type="entry name" value="GAF domain-like"/>
    <property type="match status" value="5"/>
</dbReference>
<evidence type="ECO:0000313" key="4">
    <source>
        <dbReference type="EMBL" id="KUK46644.1"/>
    </source>
</evidence>
<dbReference type="InterPro" id="IPR052016">
    <property type="entry name" value="Bact_Sigma-Reg"/>
</dbReference>
<dbReference type="Pfam" id="PF13185">
    <property type="entry name" value="GAF_2"/>
    <property type="match status" value="3"/>
</dbReference>
<dbReference type="InterPro" id="IPR003018">
    <property type="entry name" value="GAF"/>
</dbReference>
<evidence type="ECO:0000313" key="5">
    <source>
        <dbReference type="Proteomes" id="UP000064249"/>
    </source>
</evidence>
<evidence type="ECO:0000259" key="2">
    <source>
        <dbReference type="SMART" id="SM00065"/>
    </source>
</evidence>
<feature type="domain" description="GAF" evidence="2">
    <location>
        <begin position="342"/>
        <end position="492"/>
    </location>
</feature>
<dbReference type="InterPro" id="IPR036457">
    <property type="entry name" value="PPM-type-like_dom_sf"/>
</dbReference>
<dbReference type="AlphaFoldDB" id="A0A101FY60"/>
<evidence type="ECO:0000259" key="3">
    <source>
        <dbReference type="SMART" id="SM00331"/>
    </source>
</evidence>
<dbReference type="InterPro" id="IPR029016">
    <property type="entry name" value="GAF-like_dom_sf"/>
</dbReference>
<feature type="domain" description="PPM-type phosphatase" evidence="3">
    <location>
        <begin position="1038"/>
        <end position="1255"/>
    </location>
</feature>
<dbReference type="InterPro" id="IPR001932">
    <property type="entry name" value="PPM-type_phosphatase-like_dom"/>
</dbReference>
<sequence length="1256" mass="142236">MKIPPVDGISWEWQDILDFSGNLLDETSLRDQIHLIKQYLTTRLHAKVSIWLENTFLPLPDEGGSTIFKADECSPLMQSAFNKREILSEKDGDLLSVAFPLEFHNRVIGVMQLEGSRFNTIPQWKSKLPVFAQQISNGLSLTRQIRIKEWRNKQLDLVRSVSDRIIKQHDINKIFHFVAELIADTFHYYFVAVYMLDETKQKLIFQDNAGKNISRDPDFKEIFTNGIPLGKGLIGTCALHKKEMHCMDVRNDKTFHYVSGLPETRSEVCLPLMIDDVVIGVLDIQSNFLDGFHQNDMLVLQILADTIATAIDNARLLQDVRVQSEKIQVVSEITRALSSILDLDKLLDEIVHIISREFHYPYVHIFTIDRVMNRVVFRTGTGKLSDVLKTNGLWFDMQSEKGIVAYVARKKRPYLSSDVLDDDLYLPTNLPPDDPRSELAIPIIYSDEVLGVLDIQSPQEKAFSEKDAELFRLLSDGIAIALQNALIYRSERWRRKVAESFHEIANIFSRDYSLDEIYQSVLKIAGQNLPCTAGVIWHLSKDGEISAVDAIGVDKDDLNDSLLDEDLEFIKYSIEQGEPIIRYGYDETEPLGRILRLRKNYSAIVAPIITANQKLGAIEIVHENPNRFGDEARAVLKSFAGYTSVAIQNLGLFSASQEQALMATTLLLVSEASESIETEDELYTTVARLIQFVVGVKTTLMYQRDRTGDFNLVAAVGVEPTEEAIYKSYPSTFDGILAFSRMLGDQPEDYQSLSISQENKRDGNLDWLAIPIKTQEKVLGALFVQMDEEMSEHDFLEGSGAKQREVLSAVARQCAVALENLNFKRTEQTEAYVTAVLLQVAETVVSSSGINEILDNVVKIIPLLVGVDCISFLVWDKQRGVFRIADSYCGEWEDEFEKIGEYIQPQDYEPLQKLVDTKAPVYIALDDLNPHSWFNGLSFKLLEDRDAFIAIDQHVQLIYPLQDREEFYGVMLVNDSKDQIEYREKRLDILIGVAQQLILAFQNELLKEEMVGRERLQKEFQLAQEIQKAFLPEVIPQVQGWEISVRWRPARQVGGDFYDFINLPDGRTGFVIADVSDKGIPAALYMTVTRTLIHATAKENLDPAQALLKVNRLLLESSPQGLFITTLYGILCEESGEFQYTNAGHNQPILVKKKDEDVSLLEKGGMPLGVSSDLHILNRSIKIAKGETLFLYTDGVTEAQSPDGKLYGMTRLEKFLQQSAKTNMDALLDSLDKNILVFQKGFPPSDDLTIIALHHR</sequence>
<keyword evidence="1" id="KW-0378">Hydrolase</keyword>
<evidence type="ECO:0000256" key="1">
    <source>
        <dbReference type="ARBA" id="ARBA00022801"/>
    </source>
</evidence>
<feature type="domain" description="GAF" evidence="2">
    <location>
        <begin position="513"/>
        <end position="657"/>
    </location>
</feature>